<dbReference type="InterPro" id="IPR000182">
    <property type="entry name" value="GNAT_dom"/>
</dbReference>
<dbReference type="EMBL" id="LT629772">
    <property type="protein sequence ID" value="SDS14950.1"/>
    <property type="molecule type" value="Genomic_DNA"/>
</dbReference>
<dbReference type="SUPFAM" id="SSF55729">
    <property type="entry name" value="Acyl-CoA N-acyltransferases (Nat)"/>
    <property type="match status" value="1"/>
</dbReference>
<dbReference type="CDD" id="cd04301">
    <property type="entry name" value="NAT_SF"/>
    <property type="match status" value="1"/>
</dbReference>
<protein>
    <submittedName>
        <fullName evidence="4">Acetyltransferase (GNAT) family protein</fullName>
    </submittedName>
</protein>
<dbReference type="GO" id="GO:0016747">
    <property type="term" value="F:acyltransferase activity, transferring groups other than amino-acyl groups"/>
    <property type="evidence" value="ECO:0007669"/>
    <property type="project" value="InterPro"/>
</dbReference>
<evidence type="ECO:0000313" key="5">
    <source>
        <dbReference type="Proteomes" id="UP000199103"/>
    </source>
</evidence>
<dbReference type="Gene3D" id="3.40.630.30">
    <property type="match status" value="1"/>
</dbReference>
<dbReference type="RefSeq" id="WP_091520895.1">
    <property type="nucleotide sequence ID" value="NZ_LT629772.1"/>
</dbReference>
<dbReference type="InterPro" id="IPR016181">
    <property type="entry name" value="Acyl_CoA_acyltransferase"/>
</dbReference>
<reference evidence="4 5" key="1">
    <citation type="submission" date="2016-10" db="EMBL/GenBank/DDBJ databases">
        <authorList>
            <person name="de Groot N.N."/>
        </authorList>
    </citation>
    <scope>NUCLEOTIDE SEQUENCE [LARGE SCALE GENOMIC DNA]</scope>
    <source>
        <strain evidence="4 5">DSM 21800</strain>
    </source>
</reference>
<evidence type="ECO:0000256" key="1">
    <source>
        <dbReference type="ARBA" id="ARBA00022679"/>
    </source>
</evidence>
<dbReference type="STRING" id="630515.SAMN04489812_1032"/>
<dbReference type="PROSITE" id="PS51186">
    <property type="entry name" value="GNAT"/>
    <property type="match status" value="1"/>
</dbReference>
<dbReference type="AlphaFoldDB" id="A0A1H1PUT6"/>
<dbReference type="Pfam" id="PF00583">
    <property type="entry name" value="Acetyltransf_1"/>
    <property type="match status" value="1"/>
</dbReference>
<keyword evidence="5" id="KW-1185">Reference proteome</keyword>
<evidence type="ECO:0000256" key="2">
    <source>
        <dbReference type="ARBA" id="ARBA00023315"/>
    </source>
</evidence>
<proteinExistence type="predicted"/>
<dbReference type="PANTHER" id="PTHR43877">
    <property type="entry name" value="AMINOALKYLPHOSPHONATE N-ACETYLTRANSFERASE-RELATED-RELATED"/>
    <property type="match status" value="1"/>
</dbReference>
<organism evidence="4 5">
    <name type="scientific">Microlunatus soli</name>
    <dbReference type="NCBI Taxonomy" id="630515"/>
    <lineage>
        <taxon>Bacteria</taxon>
        <taxon>Bacillati</taxon>
        <taxon>Actinomycetota</taxon>
        <taxon>Actinomycetes</taxon>
        <taxon>Propionibacteriales</taxon>
        <taxon>Propionibacteriaceae</taxon>
        <taxon>Microlunatus</taxon>
    </lineage>
</organism>
<dbReference type="PANTHER" id="PTHR43877:SF2">
    <property type="entry name" value="AMINOALKYLPHOSPHONATE N-ACETYLTRANSFERASE-RELATED"/>
    <property type="match status" value="1"/>
</dbReference>
<dbReference type="OrthoDB" id="9789603at2"/>
<gene>
    <name evidence="4" type="ORF">SAMN04489812_1032</name>
</gene>
<dbReference type="InterPro" id="IPR050832">
    <property type="entry name" value="Bact_Acetyltransf"/>
</dbReference>
<evidence type="ECO:0000313" key="4">
    <source>
        <dbReference type="EMBL" id="SDS14950.1"/>
    </source>
</evidence>
<dbReference type="Proteomes" id="UP000199103">
    <property type="component" value="Chromosome I"/>
</dbReference>
<name>A0A1H1PUT6_9ACTN</name>
<keyword evidence="1 4" id="KW-0808">Transferase</keyword>
<feature type="domain" description="N-acetyltransferase" evidence="3">
    <location>
        <begin position="13"/>
        <end position="168"/>
    </location>
</feature>
<sequence length="168" mass="18153">MPLQTLHLQDEAIELDRASAADLPAIVALLADDKIAAGRGDSADPADLDHYRAAFTMIDNDPSELLIVARKGAEIVGTLQLSFLPGLSRRGALRLQIEAVRVGRSQRGSGLGSAMINWSLDEGRRRGATMAQLTSDSARPDAHRFYSKLGFSDSHVGFKIDLADRKVD</sequence>
<accession>A0A1H1PUT6</accession>
<evidence type="ECO:0000259" key="3">
    <source>
        <dbReference type="PROSITE" id="PS51186"/>
    </source>
</evidence>
<keyword evidence="2" id="KW-0012">Acyltransferase</keyword>